<accession>A0A437JWS1</accession>
<name>A0A437JWS1_9BURK</name>
<evidence type="ECO:0000313" key="3">
    <source>
        <dbReference type="Proteomes" id="UP000288178"/>
    </source>
</evidence>
<dbReference type="PIRSF" id="PIRSF028137">
    <property type="entry name" value="UCP028137"/>
    <property type="match status" value="1"/>
</dbReference>
<reference evidence="2 3" key="1">
    <citation type="submission" date="2019-01" db="EMBL/GenBank/DDBJ databases">
        <authorList>
            <person name="Chen W.-M."/>
        </authorList>
    </citation>
    <scope>NUCLEOTIDE SEQUENCE [LARGE SCALE GENOMIC DNA]</scope>
    <source>
        <strain evidence="2 3">ICH-3</strain>
    </source>
</reference>
<dbReference type="EMBL" id="SACT01000003">
    <property type="protein sequence ID" value="RVT51750.1"/>
    <property type="molecule type" value="Genomic_DNA"/>
</dbReference>
<organism evidence="2 3">
    <name type="scientific">Rubrivivax albus</name>
    <dbReference type="NCBI Taxonomy" id="2499835"/>
    <lineage>
        <taxon>Bacteria</taxon>
        <taxon>Pseudomonadati</taxon>
        <taxon>Pseudomonadota</taxon>
        <taxon>Betaproteobacteria</taxon>
        <taxon>Burkholderiales</taxon>
        <taxon>Sphaerotilaceae</taxon>
        <taxon>Rubrivivax</taxon>
    </lineage>
</organism>
<dbReference type="OrthoDB" id="188353at2"/>
<dbReference type="AlphaFoldDB" id="A0A437JWS1"/>
<evidence type="ECO:0000256" key="1">
    <source>
        <dbReference type="SAM" id="Phobius"/>
    </source>
</evidence>
<feature type="transmembrane region" description="Helical" evidence="1">
    <location>
        <begin position="73"/>
        <end position="92"/>
    </location>
</feature>
<dbReference type="NCBIfam" id="NF041646">
    <property type="entry name" value="VC0807_fam"/>
    <property type="match status" value="1"/>
</dbReference>
<feature type="transmembrane region" description="Helical" evidence="1">
    <location>
        <begin position="26"/>
        <end position="43"/>
    </location>
</feature>
<gene>
    <name evidence="2" type="ORF">ENE75_11310</name>
</gene>
<keyword evidence="3" id="KW-1185">Reference proteome</keyword>
<keyword evidence="1" id="KW-1133">Transmembrane helix</keyword>
<dbReference type="InterPro" id="IPR016870">
    <property type="entry name" value="UCP028137"/>
</dbReference>
<proteinExistence type="predicted"/>
<protein>
    <submittedName>
        <fullName evidence="2">MFS transporter</fullName>
    </submittedName>
</protein>
<sequence length="216" mass="23582">MLITVLLPALVLMMLSKPERLGPTWALVLALAFPVFWGAKEALTKRKTSWMAVLGIVSTLLTGGIGLLKVDPFWLAVKEAAVPALIGLIVLGSNWTRWPLIRILVFNPTLFDVDKVEAALKARGTTVPFELKLRTGTLLLASVFFFSAVMNYVLARWIVNSPAGSEAFNEELGKLTLVSYPAIAVPSMLMMMGLMWWLATGAKKLTGLDLGEMLHG</sequence>
<dbReference type="Proteomes" id="UP000288178">
    <property type="component" value="Unassembled WGS sequence"/>
</dbReference>
<feature type="transmembrane region" description="Helical" evidence="1">
    <location>
        <begin position="178"/>
        <end position="199"/>
    </location>
</feature>
<keyword evidence="1" id="KW-0812">Transmembrane</keyword>
<keyword evidence="1" id="KW-0472">Membrane</keyword>
<evidence type="ECO:0000313" key="2">
    <source>
        <dbReference type="EMBL" id="RVT51750.1"/>
    </source>
</evidence>
<comment type="caution">
    <text evidence="2">The sequence shown here is derived from an EMBL/GenBank/DDBJ whole genome shotgun (WGS) entry which is preliminary data.</text>
</comment>
<feature type="transmembrane region" description="Helical" evidence="1">
    <location>
        <begin position="50"/>
        <end position="67"/>
    </location>
</feature>
<feature type="transmembrane region" description="Helical" evidence="1">
    <location>
        <begin position="138"/>
        <end position="158"/>
    </location>
</feature>